<dbReference type="Gene3D" id="2.40.50.100">
    <property type="match status" value="1"/>
</dbReference>
<sequence>MTIITKLFRSTRIGFFSVIVLEIILIVSLGCVKKEEVEKNEREFSLPVQIGKIVLKDVTDRVRVVGNIRAEQRVTINAEVEGLVNKVNVEEGDEVVADDLLMQIDSREYELEVEELDAELSAAKEEFKKAIEGLRPEEKEKLLARVKVNESALSLAIKEQDRFQKLVNDGVTAQSILDEIDDKVRRAKEKLRESKAILEAARQSRQEDIEQLKAEGEGIIKRLEMAQLDFSKTTVRAPFNGVVIHKKIEEGAFVKVGSPVFEIIGSSGLKAVLEMPQSYRSKLKRIKTIDFWVKELDLKFRQRGKLRVIPDADIFSGNIRIQVELLRPNRALFPGLTLEGIMNFGTRKNVMHVPSVALVIGEKGTVVYVVKEKKAQLVPVKAFKEQGGLIEIDDFTHQLSPDSELILRGSGAVFPGAKVFSTNLEPVSQTSSDTSLDGNKKEQLDQPET</sequence>
<dbReference type="EMBL" id="UINC01010347">
    <property type="protein sequence ID" value="SVA46063.1"/>
    <property type="molecule type" value="Genomic_DNA"/>
</dbReference>
<dbReference type="NCBIfam" id="TIGR01730">
    <property type="entry name" value="RND_mfp"/>
    <property type="match status" value="1"/>
</dbReference>
<dbReference type="GO" id="GO:1990281">
    <property type="term" value="C:efflux pump complex"/>
    <property type="evidence" value="ECO:0007669"/>
    <property type="project" value="TreeGrafter"/>
</dbReference>
<reference evidence="5" key="1">
    <citation type="submission" date="2018-05" db="EMBL/GenBank/DDBJ databases">
        <authorList>
            <person name="Lanie J.A."/>
            <person name="Ng W.-L."/>
            <person name="Kazmierczak K.M."/>
            <person name="Andrzejewski T.M."/>
            <person name="Davidsen T.M."/>
            <person name="Wayne K.J."/>
            <person name="Tettelin H."/>
            <person name="Glass J.I."/>
            <person name="Rusch D."/>
            <person name="Podicherti R."/>
            <person name="Tsui H.-C.T."/>
            <person name="Winkler M.E."/>
        </authorList>
    </citation>
    <scope>NUCLEOTIDE SEQUENCE</scope>
</reference>
<gene>
    <name evidence="5" type="ORF">METZ01_LOCUS98917</name>
</gene>
<feature type="region of interest" description="Disordered" evidence="2">
    <location>
        <begin position="425"/>
        <end position="449"/>
    </location>
</feature>
<keyword evidence="1" id="KW-0175">Coiled coil</keyword>
<evidence type="ECO:0000256" key="3">
    <source>
        <dbReference type="SAM" id="Phobius"/>
    </source>
</evidence>
<evidence type="ECO:0000259" key="4">
    <source>
        <dbReference type="Pfam" id="PF25917"/>
    </source>
</evidence>
<dbReference type="SUPFAM" id="SSF111369">
    <property type="entry name" value="HlyD-like secretion proteins"/>
    <property type="match status" value="2"/>
</dbReference>
<name>A0A381W2E3_9ZZZZ</name>
<proteinExistence type="predicted"/>
<feature type="domain" description="Multidrug resistance protein MdtA-like barrel-sandwich hybrid" evidence="4">
    <location>
        <begin position="73"/>
        <end position="261"/>
    </location>
</feature>
<evidence type="ECO:0000256" key="2">
    <source>
        <dbReference type="SAM" id="MobiDB-lite"/>
    </source>
</evidence>
<feature type="compositionally biased region" description="Polar residues" evidence="2">
    <location>
        <begin position="425"/>
        <end position="437"/>
    </location>
</feature>
<dbReference type="PANTHER" id="PTHR30469">
    <property type="entry name" value="MULTIDRUG RESISTANCE PROTEIN MDTA"/>
    <property type="match status" value="1"/>
</dbReference>
<accession>A0A381W2E3</accession>
<dbReference type="InterPro" id="IPR058625">
    <property type="entry name" value="MdtA-like_BSH"/>
</dbReference>
<feature type="coiled-coil region" evidence="1">
    <location>
        <begin position="177"/>
        <end position="215"/>
    </location>
</feature>
<dbReference type="AlphaFoldDB" id="A0A381W2E3"/>
<dbReference type="Gene3D" id="2.40.30.170">
    <property type="match status" value="1"/>
</dbReference>
<organism evidence="5">
    <name type="scientific">marine metagenome</name>
    <dbReference type="NCBI Taxonomy" id="408172"/>
    <lineage>
        <taxon>unclassified sequences</taxon>
        <taxon>metagenomes</taxon>
        <taxon>ecological metagenomes</taxon>
    </lineage>
</organism>
<dbReference type="GO" id="GO:0015562">
    <property type="term" value="F:efflux transmembrane transporter activity"/>
    <property type="evidence" value="ECO:0007669"/>
    <property type="project" value="TreeGrafter"/>
</dbReference>
<dbReference type="PANTHER" id="PTHR30469:SF15">
    <property type="entry name" value="HLYD FAMILY OF SECRETION PROTEINS"/>
    <property type="match status" value="1"/>
</dbReference>
<protein>
    <recommendedName>
        <fullName evidence="4">Multidrug resistance protein MdtA-like barrel-sandwich hybrid domain-containing protein</fullName>
    </recommendedName>
</protein>
<dbReference type="Gene3D" id="2.40.420.20">
    <property type="match status" value="1"/>
</dbReference>
<keyword evidence="3" id="KW-0472">Membrane</keyword>
<keyword evidence="3" id="KW-1133">Transmembrane helix</keyword>
<dbReference type="InterPro" id="IPR006143">
    <property type="entry name" value="RND_pump_MFP"/>
</dbReference>
<feature type="compositionally biased region" description="Basic and acidic residues" evidence="2">
    <location>
        <begin position="438"/>
        <end position="449"/>
    </location>
</feature>
<feature type="coiled-coil region" evidence="1">
    <location>
        <begin position="106"/>
        <end position="133"/>
    </location>
</feature>
<feature type="transmembrane region" description="Helical" evidence="3">
    <location>
        <begin position="12"/>
        <end position="32"/>
    </location>
</feature>
<dbReference type="Gene3D" id="1.10.287.470">
    <property type="entry name" value="Helix hairpin bin"/>
    <property type="match status" value="1"/>
</dbReference>
<evidence type="ECO:0000313" key="5">
    <source>
        <dbReference type="EMBL" id="SVA46063.1"/>
    </source>
</evidence>
<keyword evidence="3" id="KW-0812">Transmembrane</keyword>
<dbReference type="Pfam" id="PF25917">
    <property type="entry name" value="BSH_RND"/>
    <property type="match status" value="1"/>
</dbReference>
<evidence type="ECO:0000256" key="1">
    <source>
        <dbReference type="SAM" id="Coils"/>
    </source>
</evidence>